<dbReference type="RefSeq" id="WP_131446542.1">
    <property type="nucleotide sequence ID" value="NZ_SJZI01000002.1"/>
</dbReference>
<dbReference type="GO" id="GO:0006354">
    <property type="term" value="P:DNA-templated transcription elongation"/>
    <property type="evidence" value="ECO:0007669"/>
    <property type="project" value="InterPro"/>
</dbReference>
<dbReference type="Proteomes" id="UP000295334">
    <property type="component" value="Unassembled WGS sequence"/>
</dbReference>
<dbReference type="CDD" id="cd09895">
    <property type="entry name" value="NGN_SP_UpxY"/>
    <property type="match status" value="1"/>
</dbReference>
<evidence type="ECO:0000313" key="4">
    <source>
        <dbReference type="Proteomes" id="UP000295334"/>
    </source>
</evidence>
<dbReference type="OrthoDB" id="9796143at2"/>
<keyword evidence="1" id="KW-0804">Transcription</keyword>
<keyword evidence="4" id="KW-1185">Reference proteome</keyword>
<feature type="domain" description="NusG-like N-terminal" evidence="2">
    <location>
        <begin position="9"/>
        <end position="101"/>
    </location>
</feature>
<dbReference type="Gene3D" id="3.30.70.940">
    <property type="entry name" value="NusG, N-terminal domain"/>
    <property type="match status" value="1"/>
</dbReference>
<dbReference type="SUPFAM" id="SSF82679">
    <property type="entry name" value="N-utilization substance G protein NusG, N-terminal domain"/>
    <property type="match status" value="1"/>
</dbReference>
<sequence>MNTPLPNGHWYALCTRSKCEKKVAHLLARKKFETYLPLRTITSNWSFLKKTEQEPLFPGIVFVRITEAQLAQVRSISGVCGVLHWLNAPALISDEDIAMIRCFLSEYSQVRVARTPVHPEPVCQEEEADYKVARMQNTVSRSLASLGFILVADMPAPRKAHDTPVPQIYPYYRFTDAG</sequence>
<organism evidence="3 4">
    <name type="scientific">Flaviaesturariibacter flavus</name>
    <dbReference type="NCBI Taxonomy" id="2502780"/>
    <lineage>
        <taxon>Bacteria</taxon>
        <taxon>Pseudomonadati</taxon>
        <taxon>Bacteroidota</taxon>
        <taxon>Chitinophagia</taxon>
        <taxon>Chitinophagales</taxon>
        <taxon>Chitinophagaceae</taxon>
        <taxon>Flaviaestuariibacter</taxon>
    </lineage>
</organism>
<comment type="caution">
    <text evidence="3">The sequence shown here is derived from an EMBL/GenBank/DDBJ whole genome shotgun (WGS) entry which is preliminary data.</text>
</comment>
<dbReference type="Pfam" id="PF02357">
    <property type="entry name" value="NusG"/>
    <property type="match status" value="1"/>
</dbReference>
<reference evidence="3 4" key="1">
    <citation type="submission" date="2019-03" db="EMBL/GenBank/DDBJ databases">
        <authorList>
            <person name="Kim M.K.M."/>
        </authorList>
    </citation>
    <scope>NUCLEOTIDE SEQUENCE [LARGE SCALE GENOMIC DNA]</scope>
    <source>
        <strain evidence="3 4">17J68-12</strain>
    </source>
</reference>
<protein>
    <submittedName>
        <fullName evidence="3">Antitermination protein NusG</fullName>
    </submittedName>
</protein>
<accession>A0A4R1BP24</accession>
<name>A0A4R1BP24_9BACT</name>
<dbReference type="InterPro" id="IPR006645">
    <property type="entry name" value="NGN-like_dom"/>
</dbReference>
<evidence type="ECO:0000259" key="2">
    <source>
        <dbReference type="Pfam" id="PF02357"/>
    </source>
</evidence>
<evidence type="ECO:0000256" key="1">
    <source>
        <dbReference type="ARBA" id="ARBA00023163"/>
    </source>
</evidence>
<dbReference type="EMBL" id="SJZI01000002">
    <property type="protein sequence ID" value="TCJ19324.1"/>
    <property type="molecule type" value="Genomic_DNA"/>
</dbReference>
<gene>
    <name evidence="3" type="ORF">EPD60_02580</name>
</gene>
<dbReference type="AlphaFoldDB" id="A0A4R1BP24"/>
<proteinExistence type="predicted"/>
<evidence type="ECO:0000313" key="3">
    <source>
        <dbReference type="EMBL" id="TCJ19324.1"/>
    </source>
</evidence>
<dbReference type="InterPro" id="IPR036735">
    <property type="entry name" value="NGN_dom_sf"/>
</dbReference>